<comment type="subcellular location">
    <subcellularLocation>
        <location evidence="1">Periplasm</location>
    </subcellularLocation>
</comment>
<evidence type="ECO:0000256" key="2">
    <source>
        <dbReference type="ARBA" id="ARBA00007399"/>
    </source>
</evidence>
<keyword evidence="4" id="KW-0732">Signal</keyword>
<protein>
    <submittedName>
        <fullName evidence="9">Pili assembly chaperone:Bacterial pili assembly chaperone</fullName>
    </submittedName>
</protein>
<feature type="domain" description="Pili assembly chaperone N-terminal" evidence="7">
    <location>
        <begin position="35"/>
        <end position="151"/>
    </location>
</feature>
<dbReference type="Gene3D" id="2.60.40.10">
    <property type="entry name" value="Immunoglobulins"/>
    <property type="match status" value="2"/>
</dbReference>
<dbReference type="InterPro" id="IPR036316">
    <property type="entry name" value="Pili_assmbl_chap_C_dom_sf"/>
</dbReference>
<dbReference type="InterPro" id="IPR050643">
    <property type="entry name" value="Periplasmic_pilus_chap"/>
</dbReference>
<dbReference type="Pfam" id="PF00345">
    <property type="entry name" value="PapD_N"/>
    <property type="match status" value="1"/>
</dbReference>
<dbReference type="AlphaFoldDB" id="A0AAX2HCQ8"/>
<dbReference type="RefSeq" id="WP_097192560.1">
    <property type="nucleotide sequence ID" value="NZ_OBKZ01000044.1"/>
</dbReference>
<dbReference type="EMBL" id="OBKZ01000044">
    <property type="protein sequence ID" value="SOB54125.1"/>
    <property type="molecule type" value="Genomic_DNA"/>
</dbReference>
<dbReference type="SUPFAM" id="SSF49354">
    <property type="entry name" value="PapD-like"/>
    <property type="match status" value="1"/>
</dbReference>
<evidence type="ECO:0000256" key="1">
    <source>
        <dbReference type="ARBA" id="ARBA00004418"/>
    </source>
</evidence>
<sequence length="251" mass="28026">MFSSTKHSTPFKSGVMACALLGFTTLWLPYSYGALTVSSTRVVFDSDKRNVSIRVSNPSSKPFAVQTWVNTPADDQITPVPFIASPPLFRLNANKEQQVQINGLPNTLPTDRESLFYFNVQEIPQREASEANQLNIAMRTRIKLFYRPAELKSTLLDSLHALEWSIRKIDGHARLVVNNPSPFHISFVRIELSANGKIVNLKDASMALPLATQVYELDGFKPQSEMKVSFSVITDFGGYTTPMTQPVTLNL</sequence>
<dbReference type="PANTHER" id="PTHR30251:SF2">
    <property type="entry name" value="FIMBRIAL CHAPERONE YADV-RELATED"/>
    <property type="match status" value="1"/>
</dbReference>
<accession>A0AAX2HCQ8</accession>
<dbReference type="InterPro" id="IPR008962">
    <property type="entry name" value="PapD-like_sf"/>
</dbReference>
<comment type="similarity">
    <text evidence="2">Belongs to the periplasmic pilus chaperone family.</text>
</comment>
<evidence type="ECO:0000256" key="5">
    <source>
        <dbReference type="ARBA" id="ARBA00022764"/>
    </source>
</evidence>
<evidence type="ECO:0000313" key="10">
    <source>
        <dbReference type="Proteomes" id="UP000219564"/>
    </source>
</evidence>
<comment type="caution">
    <text evidence="9">The sequence shown here is derived from an EMBL/GenBank/DDBJ whole genome shotgun (WGS) entry which is preliminary data.</text>
</comment>
<evidence type="ECO:0000259" key="8">
    <source>
        <dbReference type="Pfam" id="PF02753"/>
    </source>
</evidence>
<dbReference type="SUPFAM" id="SSF49584">
    <property type="entry name" value="Periplasmic chaperone C-domain"/>
    <property type="match status" value="1"/>
</dbReference>
<dbReference type="InterPro" id="IPR016148">
    <property type="entry name" value="Pili_assmbl_chaperone_C"/>
</dbReference>
<dbReference type="InterPro" id="IPR001829">
    <property type="entry name" value="Pili_assmbl_chaperone_bac"/>
</dbReference>
<organism evidence="9 10">
    <name type="scientific">Pseudomonas lundensis</name>
    <dbReference type="NCBI Taxonomy" id="86185"/>
    <lineage>
        <taxon>Bacteria</taxon>
        <taxon>Pseudomonadati</taxon>
        <taxon>Pseudomonadota</taxon>
        <taxon>Gammaproteobacteria</taxon>
        <taxon>Pseudomonadales</taxon>
        <taxon>Pseudomonadaceae</taxon>
        <taxon>Pseudomonas</taxon>
    </lineage>
</organism>
<keyword evidence="3" id="KW-1029">Fimbrium biogenesis</keyword>
<dbReference type="PRINTS" id="PR00969">
    <property type="entry name" value="CHAPERONPILI"/>
</dbReference>
<dbReference type="FunFam" id="2.60.40.10:FF:000458">
    <property type="entry name" value="Molecular chaperone FimC"/>
    <property type="match status" value="1"/>
</dbReference>
<gene>
    <name evidence="9" type="ORF">PLUA15_490067</name>
</gene>
<dbReference type="InterPro" id="IPR016147">
    <property type="entry name" value="Pili_assmbl_chaperone_N"/>
</dbReference>
<evidence type="ECO:0000259" key="7">
    <source>
        <dbReference type="Pfam" id="PF00345"/>
    </source>
</evidence>
<evidence type="ECO:0000313" key="9">
    <source>
        <dbReference type="EMBL" id="SOB54125.1"/>
    </source>
</evidence>
<evidence type="ECO:0000256" key="6">
    <source>
        <dbReference type="ARBA" id="ARBA00023186"/>
    </source>
</evidence>
<evidence type="ECO:0000256" key="3">
    <source>
        <dbReference type="ARBA" id="ARBA00022558"/>
    </source>
</evidence>
<reference evidence="9 10" key="1">
    <citation type="submission" date="2017-08" db="EMBL/GenBank/DDBJ databases">
        <authorList>
            <person name="Chaillou S."/>
        </authorList>
    </citation>
    <scope>NUCLEOTIDE SEQUENCE [LARGE SCALE GENOMIC DNA]</scope>
    <source>
        <strain evidence="9 10">MFPA15A1205</strain>
    </source>
</reference>
<proteinExistence type="inferred from homology"/>
<dbReference type="GO" id="GO:0071555">
    <property type="term" value="P:cell wall organization"/>
    <property type="evidence" value="ECO:0007669"/>
    <property type="project" value="InterPro"/>
</dbReference>
<keyword evidence="5" id="KW-0574">Periplasm</keyword>
<feature type="domain" description="Pili assembly chaperone C-terminal" evidence="8">
    <location>
        <begin position="177"/>
        <end position="240"/>
    </location>
</feature>
<name>A0AAX2HCQ8_9PSED</name>
<dbReference type="GO" id="GO:0030288">
    <property type="term" value="C:outer membrane-bounded periplasmic space"/>
    <property type="evidence" value="ECO:0007669"/>
    <property type="project" value="InterPro"/>
</dbReference>
<keyword evidence="6" id="KW-0143">Chaperone</keyword>
<dbReference type="PANTHER" id="PTHR30251">
    <property type="entry name" value="PILUS ASSEMBLY CHAPERONE"/>
    <property type="match status" value="1"/>
</dbReference>
<dbReference type="Proteomes" id="UP000219564">
    <property type="component" value="Unassembled WGS sequence"/>
</dbReference>
<evidence type="ECO:0000256" key="4">
    <source>
        <dbReference type="ARBA" id="ARBA00022729"/>
    </source>
</evidence>
<dbReference type="Pfam" id="PF02753">
    <property type="entry name" value="PapD_C"/>
    <property type="match status" value="1"/>
</dbReference>
<dbReference type="InterPro" id="IPR013783">
    <property type="entry name" value="Ig-like_fold"/>
</dbReference>